<dbReference type="KEGG" id="fbm:MQE35_04360"/>
<evidence type="ECO:0000256" key="7">
    <source>
        <dbReference type="ARBA" id="ARBA00022984"/>
    </source>
</evidence>
<evidence type="ECO:0000256" key="2">
    <source>
        <dbReference type="ARBA" id="ARBA00022598"/>
    </source>
</evidence>
<dbReference type="Pfam" id="PF08245">
    <property type="entry name" value="Mur_ligase_M"/>
    <property type="match status" value="1"/>
</dbReference>
<evidence type="ECO:0000256" key="11">
    <source>
        <dbReference type="RuleBase" id="RU004136"/>
    </source>
</evidence>
<accession>A0A9E6ZTE5</accession>
<dbReference type="Proteomes" id="UP000831290">
    <property type="component" value="Chromosome"/>
</dbReference>
<keyword evidence="6 10" id="KW-0133">Cell shape</keyword>
<comment type="similarity">
    <text evidence="10">Belongs to the MurCDEF family. MurF subfamily.</text>
</comment>
<evidence type="ECO:0000256" key="10">
    <source>
        <dbReference type="HAMAP-Rule" id="MF_02019"/>
    </source>
</evidence>
<dbReference type="GO" id="GO:0005737">
    <property type="term" value="C:cytoplasm"/>
    <property type="evidence" value="ECO:0007669"/>
    <property type="project" value="UniProtKB-SubCell"/>
</dbReference>
<proteinExistence type="inferred from homology"/>
<keyword evidence="2 10" id="KW-0436">Ligase</keyword>
<dbReference type="PANTHER" id="PTHR43024:SF1">
    <property type="entry name" value="UDP-N-ACETYLMURAMOYL-TRIPEPTIDE--D-ALANYL-D-ALANINE LIGASE"/>
    <property type="match status" value="1"/>
</dbReference>
<dbReference type="NCBIfam" id="TIGR01143">
    <property type="entry name" value="murF"/>
    <property type="match status" value="1"/>
</dbReference>
<evidence type="ECO:0000313" key="16">
    <source>
        <dbReference type="Proteomes" id="UP000831290"/>
    </source>
</evidence>
<dbReference type="SUPFAM" id="SSF53244">
    <property type="entry name" value="MurD-like peptide ligases, peptide-binding domain"/>
    <property type="match status" value="1"/>
</dbReference>
<dbReference type="GO" id="GO:0071555">
    <property type="term" value="P:cell wall organization"/>
    <property type="evidence" value="ECO:0007669"/>
    <property type="project" value="UniProtKB-KW"/>
</dbReference>
<dbReference type="SUPFAM" id="SSF53623">
    <property type="entry name" value="MurD-like peptide ligases, catalytic domain"/>
    <property type="match status" value="1"/>
</dbReference>
<evidence type="ECO:0000256" key="8">
    <source>
        <dbReference type="ARBA" id="ARBA00023306"/>
    </source>
</evidence>
<comment type="pathway">
    <text evidence="10 11">Cell wall biogenesis; peptidoglycan biosynthesis.</text>
</comment>
<dbReference type="EC" id="6.3.2.10" evidence="10 11"/>
<dbReference type="GO" id="GO:0051301">
    <property type="term" value="P:cell division"/>
    <property type="evidence" value="ECO:0007669"/>
    <property type="project" value="UniProtKB-KW"/>
</dbReference>
<dbReference type="AlphaFoldDB" id="A0A9E6ZTE5"/>
<keyword evidence="1 10" id="KW-0963">Cytoplasm</keyword>
<keyword evidence="16" id="KW-1185">Reference proteome</keyword>
<evidence type="ECO:0000256" key="4">
    <source>
        <dbReference type="ARBA" id="ARBA00022741"/>
    </source>
</evidence>
<comment type="catalytic activity">
    <reaction evidence="10 11">
        <text>D-alanyl-D-alanine + UDP-N-acetyl-alpha-D-muramoyl-L-alanyl-gamma-D-glutamyl-meso-2,6-diaminopimelate + ATP = UDP-N-acetyl-alpha-D-muramoyl-L-alanyl-gamma-D-glutamyl-meso-2,6-diaminopimeloyl-D-alanyl-D-alanine + ADP + phosphate + H(+)</text>
        <dbReference type="Rhea" id="RHEA:28374"/>
        <dbReference type="ChEBI" id="CHEBI:15378"/>
        <dbReference type="ChEBI" id="CHEBI:30616"/>
        <dbReference type="ChEBI" id="CHEBI:43474"/>
        <dbReference type="ChEBI" id="CHEBI:57822"/>
        <dbReference type="ChEBI" id="CHEBI:61386"/>
        <dbReference type="ChEBI" id="CHEBI:83905"/>
        <dbReference type="ChEBI" id="CHEBI:456216"/>
        <dbReference type="EC" id="6.3.2.10"/>
    </reaction>
</comment>
<dbReference type="Gene3D" id="3.40.1190.10">
    <property type="entry name" value="Mur-like, catalytic domain"/>
    <property type="match status" value="1"/>
</dbReference>
<feature type="domain" description="Mur ligase central" evidence="14">
    <location>
        <begin position="97"/>
        <end position="277"/>
    </location>
</feature>
<evidence type="ECO:0000259" key="12">
    <source>
        <dbReference type="Pfam" id="PF01225"/>
    </source>
</evidence>
<dbReference type="GO" id="GO:0005524">
    <property type="term" value="F:ATP binding"/>
    <property type="evidence" value="ECO:0007669"/>
    <property type="project" value="UniProtKB-UniRule"/>
</dbReference>
<dbReference type="SUPFAM" id="SSF63418">
    <property type="entry name" value="MurE/MurF N-terminal domain"/>
    <property type="match status" value="1"/>
</dbReference>
<evidence type="ECO:0000256" key="3">
    <source>
        <dbReference type="ARBA" id="ARBA00022618"/>
    </source>
</evidence>
<feature type="binding site" evidence="10">
    <location>
        <begin position="98"/>
        <end position="104"/>
    </location>
    <ligand>
        <name>ATP</name>
        <dbReference type="ChEBI" id="CHEBI:30616"/>
    </ligand>
</feature>
<dbReference type="InterPro" id="IPR000713">
    <property type="entry name" value="Mur_ligase_N"/>
</dbReference>
<dbReference type="InterPro" id="IPR035911">
    <property type="entry name" value="MurE/MurF_N"/>
</dbReference>
<evidence type="ECO:0000259" key="13">
    <source>
        <dbReference type="Pfam" id="PF02875"/>
    </source>
</evidence>
<gene>
    <name evidence="10 15" type="primary">murF</name>
    <name evidence="15" type="ORF">MQE35_04360</name>
</gene>
<dbReference type="Gene3D" id="3.40.1390.10">
    <property type="entry name" value="MurE/MurF, N-terminal domain"/>
    <property type="match status" value="1"/>
</dbReference>
<dbReference type="InterPro" id="IPR036565">
    <property type="entry name" value="Mur-like_cat_sf"/>
</dbReference>
<sequence length="427" mass="48208">MNIEKLHSLYLNCSNACTDTRQIQKNNMFFALKGPNFNGNKYAEEAIKKGALYAVVDEEKYLKNNDRIILVDNVQKALQQLATYHRNFLGLKILSLTGSNGKTTTKELINAVLSKKYNTVATKGNLNNHIGVPLTLLSMNKNTEFGIVEMGANHLKEIETLCSITHPDYGYITNFGKAHLEGFGSVEGVIKGKTELYDYLINNDKTVFCNANDSIQIQKLKDYKKKFCFGSDISVDVKIIQKKSNNANVTVWVEDVIIESQLIGNYNFTNIASAICIGKHFNIPLNKIKEAIEGYVPTNNRSQLIIKDNKKIVMDAYNANPSSMKAALDNFASLPDANKIIFLGDMFELGETSFEEHQFISEYASHQRFNEIFLIGENFYKTENSKAKKFKTFTDFETFIKSYNVREGIILIKGSRGMALERILPLI</sequence>
<feature type="domain" description="Mur ligase N-terminal catalytic" evidence="12">
    <location>
        <begin position="18"/>
        <end position="84"/>
    </location>
</feature>
<dbReference type="GO" id="GO:0009252">
    <property type="term" value="P:peptidoglycan biosynthetic process"/>
    <property type="evidence" value="ECO:0007669"/>
    <property type="project" value="UniProtKB-UniRule"/>
</dbReference>
<dbReference type="EMBL" id="CP094358">
    <property type="protein sequence ID" value="UOB18528.1"/>
    <property type="molecule type" value="Genomic_DNA"/>
</dbReference>
<protein>
    <recommendedName>
        <fullName evidence="10 11">UDP-N-acetylmuramoyl-tripeptide--D-alanyl-D-alanine ligase</fullName>
        <ecNumber evidence="10 11">6.3.2.10</ecNumber>
    </recommendedName>
    <alternativeName>
        <fullName evidence="10">D-alanyl-D-alanine-adding enzyme</fullName>
    </alternativeName>
</protein>
<keyword evidence="7 10" id="KW-0573">Peptidoglycan synthesis</keyword>
<dbReference type="HAMAP" id="MF_02019">
    <property type="entry name" value="MurF"/>
    <property type="match status" value="1"/>
</dbReference>
<dbReference type="GO" id="GO:0008360">
    <property type="term" value="P:regulation of cell shape"/>
    <property type="evidence" value="ECO:0007669"/>
    <property type="project" value="UniProtKB-KW"/>
</dbReference>
<keyword evidence="5 10" id="KW-0067">ATP-binding</keyword>
<evidence type="ECO:0000313" key="15">
    <source>
        <dbReference type="EMBL" id="UOB18528.1"/>
    </source>
</evidence>
<dbReference type="Gene3D" id="3.90.190.20">
    <property type="entry name" value="Mur ligase, C-terminal domain"/>
    <property type="match status" value="1"/>
</dbReference>
<dbReference type="InterPro" id="IPR004101">
    <property type="entry name" value="Mur_ligase_C"/>
</dbReference>
<dbReference type="Pfam" id="PF02875">
    <property type="entry name" value="Mur_ligase_C"/>
    <property type="match status" value="1"/>
</dbReference>
<keyword evidence="4 10" id="KW-0547">Nucleotide-binding</keyword>
<dbReference type="InterPro" id="IPR051046">
    <property type="entry name" value="MurCDEF_CellWall_CoF430Synth"/>
</dbReference>
<keyword evidence="8 10" id="KW-0131">Cell cycle</keyword>
<keyword evidence="3 10" id="KW-0132">Cell division</keyword>
<dbReference type="InterPro" id="IPR013221">
    <property type="entry name" value="Mur_ligase_cen"/>
</dbReference>
<comment type="subcellular location">
    <subcellularLocation>
        <location evidence="10 11">Cytoplasm</location>
    </subcellularLocation>
</comment>
<evidence type="ECO:0000256" key="5">
    <source>
        <dbReference type="ARBA" id="ARBA00022840"/>
    </source>
</evidence>
<dbReference type="InterPro" id="IPR005863">
    <property type="entry name" value="UDP-N-AcMur_synth"/>
</dbReference>
<dbReference type="Pfam" id="PF01225">
    <property type="entry name" value="Mur_ligase"/>
    <property type="match status" value="1"/>
</dbReference>
<dbReference type="RefSeq" id="WP_255844868.1">
    <property type="nucleotide sequence ID" value="NZ_CP094358.1"/>
</dbReference>
<feature type="domain" description="Mur ligase C-terminal" evidence="13">
    <location>
        <begin position="301"/>
        <end position="415"/>
    </location>
</feature>
<evidence type="ECO:0000259" key="14">
    <source>
        <dbReference type="Pfam" id="PF08245"/>
    </source>
</evidence>
<evidence type="ECO:0000256" key="6">
    <source>
        <dbReference type="ARBA" id="ARBA00022960"/>
    </source>
</evidence>
<evidence type="ECO:0000256" key="1">
    <source>
        <dbReference type="ARBA" id="ARBA00022490"/>
    </source>
</evidence>
<comment type="function">
    <text evidence="10 11">Involved in cell wall formation. Catalyzes the final step in the synthesis of UDP-N-acetylmuramoyl-pentapeptide, the precursor of murein.</text>
</comment>
<dbReference type="InterPro" id="IPR036615">
    <property type="entry name" value="Mur_ligase_C_dom_sf"/>
</dbReference>
<dbReference type="PANTHER" id="PTHR43024">
    <property type="entry name" value="UDP-N-ACETYLMURAMOYL-TRIPEPTIDE--D-ALANYL-D-ALANINE LIGASE"/>
    <property type="match status" value="1"/>
</dbReference>
<organism evidence="15 16">
    <name type="scientific">Abyssalbus ytuae</name>
    <dbReference type="NCBI Taxonomy" id="2926907"/>
    <lineage>
        <taxon>Bacteria</taxon>
        <taxon>Pseudomonadati</taxon>
        <taxon>Bacteroidota</taxon>
        <taxon>Flavobacteriia</taxon>
        <taxon>Flavobacteriales</taxon>
        <taxon>Flavobacteriaceae</taxon>
        <taxon>Abyssalbus</taxon>
    </lineage>
</organism>
<evidence type="ECO:0000256" key="9">
    <source>
        <dbReference type="ARBA" id="ARBA00023316"/>
    </source>
</evidence>
<reference evidence="15" key="1">
    <citation type="submission" date="2022-03" db="EMBL/GenBank/DDBJ databases">
        <title>Description of Abyssus ytuae gen. nov., sp. nov., a novel member of the family Flavobacteriaceae isolated from the sediment of Mariana Trench.</title>
        <authorList>
            <person name="Zhang J."/>
            <person name="Xu X."/>
        </authorList>
    </citation>
    <scope>NUCLEOTIDE SEQUENCE</scope>
    <source>
        <strain evidence="15">MT3330</strain>
    </source>
</reference>
<dbReference type="GO" id="GO:0047480">
    <property type="term" value="F:UDP-N-acetylmuramoyl-tripeptide-D-alanyl-D-alanine ligase activity"/>
    <property type="evidence" value="ECO:0007669"/>
    <property type="project" value="UniProtKB-UniRule"/>
</dbReference>
<name>A0A9E6ZTE5_9FLAO</name>
<keyword evidence="9 10" id="KW-0961">Cell wall biogenesis/degradation</keyword>